<protein>
    <recommendedName>
        <fullName evidence="3">Large ribosomal subunit protein eL40</fullName>
    </recommendedName>
</protein>
<dbReference type="SUPFAM" id="SSF57829">
    <property type="entry name" value="Zn-binding ribosomal proteins"/>
    <property type="match status" value="1"/>
</dbReference>
<reference evidence="5 6" key="1">
    <citation type="journal article" date="2019" name="Nat. Microbiol.">
        <title>Wide diversity of methane and short-chain alkane metabolisms in uncultured archaea.</title>
        <authorList>
            <person name="Borrel G."/>
            <person name="Adam P.S."/>
            <person name="McKay L.J."/>
            <person name="Chen L.X."/>
            <person name="Sierra-Garcia I.N."/>
            <person name="Sieber C.M."/>
            <person name="Letourneur Q."/>
            <person name="Ghozlane A."/>
            <person name="Andersen G.L."/>
            <person name="Li W.J."/>
            <person name="Hallam S.J."/>
            <person name="Muyzer G."/>
            <person name="de Oliveira V.M."/>
            <person name="Inskeep W.P."/>
            <person name="Banfield J.F."/>
            <person name="Gribaldo S."/>
        </authorList>
    </citation>
    <scope>NUCLEOTIDE SEQUENCE [LARGE SCALE GENOMIC DNA]</scope>
    <source>
        <strain evidence="5">NM1b</strain>
    </source>
</reference>
<dbReference type="GO" id="GO:0003735">
    <property type="term" value="F:structural constituent of ribosome"/>
    <property type="evidence" value="ECO:0007669"/>
    <property type="project" value="InterPro"/>
</dbReference>
<sequence>MVRFPEADKRLFDMRICMRCNARNPIRATKCRKCGYAKLRRKAKDRRA</sequence>
<dbReference type="Proteomes" id="UP000320766">
    <property type="component" value="Unassembled WGS sequence"/>
</dbReference>
<dbReference type="EMBL" id="RXIL01000064">
    <property type="protein sequence ID" value="RZN69975.1"/>
    <property type="molecule type" value="Genomic_DNA"/>
</dbReference>
<evidence type="ECO:0000313" key="5">
    <source>
        <dbReference type="EMBL" id="RZN69975.1"/>
    </source>
</evidence>
<gene>
    <name evidence="3" type="primary">rpl40e</name>
    <name evidence="5" type="ORF">EF807_04000</name>
</gene>
<dbReference type="Gene3D" id="4.10.1060.50">
    <property type="match status" value="1"/>
</dbReference>
<dbReference type="InterPro" id="IPR038587">
    <property type="entry name" value="Ribosomal_eL40_sf"/>
</dbReference>
<dbReference type="PANTHER" id="PTHR39649">
    <property type="entry name" value="50S RIBOSOMAL PROTEIN L40E"/>
    <property type="match status" value="1"/>
</dbReference>
<dbReference type="PANTHER" id="PTHR39649:SF1">
    <property type="entry name" value="LARGE RIBOSOMAL SUBUNIT PROTEIN EL40"/>
    <property type="match status" value="1"/>
</dbReference>
<evidence type="ECO:0000259" key="4">
    <source>
        <dbReference type="SMART" id="SM01377"/>
    </source>
</evidence>
<proteinExistence type="inferred from homology"/>
<feature type="domain" description="Large ribosomal subunit protein eL40" evidence="4">
    <location>
        <begin position="1"/>
        <end position="46"/>
    </location>
</feature>
<evidence type="ECO:0000256" key="2">
    <source>
        <dbReference type="ARBA" id="ARBA00023274"/>
    </source>
</evidence>
<dbReference type="GO" id="GO:1990904">
    <property type="term" value="C:ribonucleoprotein complex"/>
    <property type="evidence" value="ECO:0007669"/>
    <property type="project" value="UniProtKB-KW"/>
</dbReference>
<keyword evidence="2 3" id="KW-0687">Ribonucleoprotein</keyword>
<evidence type="ECO:0000313" key="6">
    <source>
        <dbReference type="Proteomes" id="UP000320766"/>
    </source>
</evidence>
<evidence type="ECO:0000256" key="3">
    <source>
        <dbReference type="HAMAP-Rule" id="MF_00788"/>
    </source>
</evidence>
<keyword evidence="1 3" id="KW-0689">Ribosomal protein</keyword>
<dbReference type="NCBIfam" id="NF003161">
    <property type="entry name" value="PRK04136.1"/>
    <property type="match status" value="1"/>
</dbReference>
<dbReference type="GO" id="GO:0006412">
    <property type="term" value="P:translation"/>
    <property type="evidence" value="ECO:0007669"/>
    <property type="project" value="UniProtKB-UniRule"/>
</dbReference>
<comment type="similarity">
    <text evidence="3">Belongs to the eukaryotic ribosomal protein eL40 family.</text>
</comment>
<dbReference type="Pfam" id="PF01020">
    <property type="entry name" value="Ribosomal_L40e"/>
    <property type="match status" value="1"/>
</dbReference>
<evidence type="ECO:0000256" key="1">
    <source>
        <dbReference type="ARBA" id="ARBA00022980"/>
    </source>
</evidence>
<organism evidence="5 6">
    <name type="scientific">Candidatus Methanolliviera hydrocarbonicum</name>
    <dbReference type="NCBI Taxonomy" id="2491085"/>
    <lineage>
        <taxon>Archaea</taxon>
        <taxon>Methanobacteriati</taxon>
        <taxon>Methanobacteriota</taxon>
        <taxon>Candidatus Methanoliparia</taxon>
        <taxon>Candidatus Methanoliparales</taxon>
        <taxon>Candidatus Methanollivieraceae</taxon>
        <taxon>Candidatus Methanolliviera</taxon>
    </lineage>
</organism>
<dbReference type="InterPro" id="IPR011332">
    <property type="entry name" value="Ribosomal_zn-bd"/>
</dbReference>
<dbReference type="SMART" id="SM01377">
    <property type="entry name" value="Ribosomal_L40e"/>
    <property type="match status" value="1"/>
</dbReference>
<name>A0A520KWZ3_9EURY</name>
<dbReference type="InterPro" id="IPR001975">
    <property type="entry name" value="Ribosomal_eL40_dom"/>
</dbReference>
<accession>A0A520KWZ3</accession>
<dbReference type="InterPro" id="IPR023657">
    <property type="entry name" value="Ribosomal_eL40_arc"/>
</dbReference>
<dbReference type="HAMAP" id="MF_00788">
    <property type="entry name" value="Ribosomal_eL40"/>
    <property type="match status" value="1"/>
</dbReference>
<dbReference type="GO" id="GO:0005840">
    <property type="term" value="C:ribosome"/>
    <property type="evidence" value="ECO:0007669"/>
    <property type="project" value="UniProtKB-KW"/>
</dbReference>
<comment type="caution">
    <text evidence="5">The sequence shown here is derived from an EMBL/GenBank/DDBJ whole genome shotgun (WGS) entry which is preliminary data.</text>
</comment>
<dbReference type="AlphaFoldDB" id="A0A520KWZ3"/>